<evidence type="ECO:0000256" key="1">
    <source>
        <dbReference type="ARBA" id="ARBA00022603"/>
    </source>
</evidence>
<keyword evidence="2 5" id="KW-0808">Transferase</keyword>
<keyword evidence="6" id="KW-1185">Reference proteome</keyword>
<evidence type="ECO:0000259" key="4">
    <source>
        <dbReference type="Pfam" id="PF13649"/>
    </source>
</evidence>
<dbReference type="GO" id="GO:0008168">
    <property type="term" value="F:methyltransferase activity"/>
    <property type="evidence" value="ECO:0007669"/>
    <property type="project" value="UniProtKB-KW"/>
</dbReference>
<name>B9XA09_PEDPL</name>
<evidence type="ECO:0000256" key="2">
    <source>
        <dbReference type="ARBA" id="ARBA00022679"/>
    </source>
</evidence>
<organism evidence="5 6">
    <name type="scientific">Pedosphaera parvula (strain Ellin514)</name>
    <dbReference type="NCBI Taxonomy" id="320771"/>
    <lineage>
        <taxon>Bacteria</taxon>
        <taxon>Pseudomonadati</taxon>
        <taxon>Verrucomicrobiota</taxon>
        <taxon>Pedosphaerae</taxon>
        <taxon>Pedosphaerales</taxon>
        <taxon>Pedosphaeraceae</taxon>
        <taxon>Pedosphaera</taxon>
    </lineage>
</organism>
<reference evidence="5 6" key="1">
    <citation type="journal article" date="2011" name="J. Bacteriol.">
        <title>Genome sequence of 'Pedosphaera parvula' Ellin514, an aerobic Verrucomicrobial isolate from pasture soil.</title>
        <authorList>
            <person name="Kant R."/>
            <person name="van Passel M.W."/>
            <person name="Sangwan P."/>
            <person name="Palva A."/>
            <person name="Lucas S."/>
            <person name="Copeland A."/>
            <person name="Lapidus A."/>
            <person name="Glavina Del Rio T."/>
            <person name="Dalin E."/>
            <person name="Tice H."/>
            <person name="Bruce D."/>
            <person name="Goodwin L."/>
            <person name="Pitluck S."/>
            <person name="Chertkov O."/>
            <person name="Larimer F.W."/>
            <person name="Land M.L."/>
            <person name="Hauser L."/>
            <person name="Brettin T.S."/>
            <person name="Detter J.C."/>
            <person name="Han S."/>
            <person name="de Vos W.M."/>
            <person name="Janssen P.H."/>
            <person name="Smidt H."/>
        </authorList>
    </citation>
    <scope>NUCLEOTIDE SEQUENCE [LARGE SCALE GENOMIC DNA]</scope>
    <source>
        <strain evidence="5 6">Ellin514</strain>
    </source>
</reference>
<dbReference type="Gene3D" id="3.40.50.150">
    <property type="entry name" value="Vaccinia Virus protein VP39"/>
    <property type="match status" value="1"/>
</dbReference>
<evidence type="ECO:0000256" key="3">
    <source>
        <dbReference type="ARBA" id="ARBA00022691"/>
    </source>
</evidence>
<protein>
    <submittedName>
        <fullName evidence="5">Methyltransferase type 11</fullName>
    </submittedName>
</protein>
<dbReference type="CDD" id="cd02440">
    <property type="entry name" value="AdoMet_MTases"/>
    <property type="match status" value="1"/>
</dbReference>
<dbReference type="PANTHER" id="PTHR43464">
    <property type="entry name" value="METHYLTRANSFERASE"/>
    <property type="match status" value="1"/>
</dbReference>
<dbReference type="RefSeq" id="WP_007412657.1">
    <property type="nucleotide sequence ID" value="NZ_ABOX02000001.1"/>
</dbReference>
<dbReference type="OrthoDB" id="9774345at2"/>
<evidence type="ECO:0000313" key="5">
    <source>
        <dbReference type="EMBL" id="EEF63350.1"/>
    </source>
</evidence>
<dbReference type="STRING" id="320771.Cflav_PD5985"/>
<keyword evidence="1 5" id="KW-0489">Methyltransferase</keyword>
<gene>
    <name evidence="5" type="ORF">Cflav_PD5985</name>
</gene>
<dbReference type="SUPFAM" id="SSF53335">
    <property type="entry name" value="S-adenosyl-L-methionine-dependent methyltransferases"/>
    <property type="match status" value="1"/>
</dbReference>
<dbReference type="InterPro" id="IPR041698">
    <property type="entry name" value="Methyltransf_25"/>
</dbReference>
<sequence>MTTKPKDRTFARKLCSEHAERNDNLSWFEALYHKARGDETIIPWADMVPNPQLCDWHRRTGFDFQGKRCLKIGCGLGDDAEYLASAGGSVVAFDISPTAIEWCQRRFPDSSVTYITADLFAVPPAWHGAFDFVLESYTLQVFPPEMRQRAMRCIGDLVAPSGTLLLICRGREESESPGAMPWPLMRRELQSLLGFGLLEFSFEDYSDAENPPVRRFRVQYDRAT</sequence>
<comment type="caution">
    <text evidence="5">The sequence shown here is derived from an EMBL/GenBank/DDBJ whole genome shotgun (WGS) entry which is preliminary data.</text>
</comment>
<dbReference type="Pfam" id="PF13649">
    <property type="entry name" value="Methyltransf_25"/>
    <property type="match status" value="1"/>
</dbReference>
<dbReference type="EMBL" id="ABOX02000001">
    <property type="protein sequence ID" value="EEF63350.1"/>
    <property type="molecule type" value="Genomic_DNA"/>
</dbReference>
<feature type="domain" description="Methyltransferase" evidence="4">
    <location>
        <begin position="70"/>
        <end position="162"/>
    </location>
</feature>
<dbReference type="Proteomes" id="UP000003688">
    <property type="component" value="Unassembled WGS sequence"/>
</dbReference>
<dbReference type="InterPro" id="IPR029063">
    <property type="entry name" value="SAM-dependent_MTases_sf"/>
</dbReference>
<dbReference type="AlphaFoldDB" id="B9XA09"/>
<dbReference type="PANTHER" id="PTHR43464:SF19">
    <property type="entry name" value="UBIQUINONE BIOSYNTHESIS O-METHYLTRANSFERASE, MITOCHONDRIAL"/>
    <property type="match status" value="1"/>
</dbReference>
<proteinExistence type="predicted"/>
<dbReference type="GO" id="GO:0032259">
    <property type="term" value="P:methylation"/>
    <property type="evidence" value="ECO:0007669"/>
    <property type="project" value="UniProtKB-KW"/>
</dbReference>
<keyword evidence="3" id="KW-0949">S-adenosyl-L-methionine</keyword>
<accession>B9XA09</accession>
<evidence type="ECO:0000313" key="6">
    <source>
        <dbReference type="Proteomes" id="UP000003688"/>
    </source>
</evidence>